<accession>A0A8T0A4R6</accession>
<feature type="transmembrane region" description="Helical" evidence="1">
    <location>
        <begin position="47"/>
        <end position="70"/>
    </location>
</feature>
<proteinExistence type="predicted"/>
<dbReference type="EMBL" id="JABEBT010000002">
    <property type="protein sequence ID" value="KAF7639923.1"/>
    <property type="molecule type" value="Genomic_DNA"/>
</dbReference>
<reference evidence="2" key="1">
    <citation type="journal article" date="2020" name="Ecol. Evol.">
        <title>Genome structure and content of the rice root-knot nematode (Meloidogyne graminicola).</title>
        <authorList>
            <person name="Phan N.T."/>
            <person name="Danchin E.G.J."/>
            <person name="Klopp C."/>
            <person name="Perfus-Barbeoch L."/>
            <person name="Kozlowski D.K."/>
            <person name="Koutsovoulos G.D."/>
            <person name="Lopez-Roques C."/>
            <person name="Bouchez O."/>
            <person name="Zahm M."/>
            <person name="Besnard G."/>
            <person name="Bellafiore S."/>
        </authorList>
    </citation>
    <scope>NUCLEOTIDE SEQUENCE</scope>
    <source>
        <strain evidence="2">VN-18</strain>
    </source>
</reference>
<keyword evidence="3" id="KW-1185">Reference proteome</keyword>
<keyword evidence="1" id="KW-0472">Membrane</keyword>
<dbReference type="Proteomes" id="UP000605970">
    <property type="component" value="Unassembled WGS sequence"/>
</dbReference>
<evidence type="ECO:0000313" key="3">
    <source>
        <dbReference type="Proteomes" id="UP000605970"/>
    </source>
</evidence>
<name>A0A8T0A4R6_9BILA</name>
<sequence length="79" mass="9307">MDQKVKKISKTGELYEKQNLIIFTTHIYFFLNCRHHLKATIEKKKRIFPFFSVQMANEACGAFTFLSFLFSSSATHCFF</sequence>
<dbReference type="AlphaFoldDB" id="A0A8T0A4R6"/>
<evidence type="ECO:0000313" key="2">
    <source>
        <dbReference type="EMBL" id="KAF7639923.1"/>
    </source>
</evidence>
<keyword evidence="1" id="KW-1133">Transmembrane helix</keyword>
<protein>
    <submittedName>
        <fullName evidence="2">Uncharacterized protein</fullName>
    </submittedName>
</protein>
<organism evidence="2 3">
    <name type="scientific">Meloidogyne graminicola</name>
    <dbReference type="NCBI Taxonomy" id="189291"/>
    <lineage>
        <taxon>Eukaryota</taxon>
        <taxon>Metazoa</taxon>
        <taxon>Ecdysozoa</taxon>
        <taxon>Nematoda</taxon>
        <taxon>Chromadorea</taxon>
        <taxon>Rhabditida</taxon>
        <taxon>Tylenchina</taxon>
        <taxon>Tylenchomorpha</taxon>
        <taxon>Tylenchoidea</taxon>
        <taxon>Meloidogynidae</taxon>
        <taxon>Meloidogyninae</taxon>
        <taxon>Meloidogyne</taxon>
    </lineage>
</organism>
<comment type="caution">
    <text evidence="2">The sequence shown here is derived from an EMBL/GenBank/DDBJ whole genome shotgun (WGS) entry which is preliminary data.</text>
</comment>
<gene>
    <name evidence="2" type="ORF">Mgra_00000361</name>
</gene>
<evidence type="ECO:0000256" key="1">
    <source>
        <dbReference type="SAM" id="Phobius"/>
    </source>
</evidence>
<keyword evidence="1" id="KW-0812">Transmembrane</keyword>